<evidence type="ECO:0000256" key="8">
    <source>
        <dbReference type="ARBA" id="ARBA00022741"/>
    </source>
</evidence>
<evidence type="ECO:0000256" key="6">
    <source>
        <dbReference type="ARBA" id="ARBA00022679"/>
    </source>
</evidence>
<evidence type="ECO:0000313" key="17">
    <source>
        <dbReference type="EMBL" id="QGQ98305.1"/>
    </source>
</evidence>
<feature type="domain" description="HAMP" evidence="16">
    <location>
        <begin position="332"/>
        <end position="384"/>
    </location>
</feature>
<dbReference type="GO" id="GO:0000155">
    <property type="term" value="F:phosphorelay sensor kinase activity"/>
    <property type="evidence" value="ECO:0007669"/>
    <property type="project" value="InterPro"/>
</dbReference>
<feature type="domain" description="Histidine kinase" evidence="15">
    <location>
        <begin position="427"/>
        <end position="598"/>
    </location>
</feature>
<dbReference type="Gene3D" id="3.30.565.10">
    <property type="entry name" value="Histidine kinase-like ATPase, C-terminal domain"/>
    <property type="match status" value="1"/>
</dbReference>
<keyword evidence="11 14" id="KW-1133">Transmembrane helix</keyword>
<keyword evidence="5" id="KW-0597">Phosphoprotein</keyword>
<dbReference type="SUPFAM" id="SSF55874">
    <property type="entry name" value="ATPase domain of HSP90 chaperone/DNA topoisomerase II/histidine kinase"/>
    <property type="match status" value="1"/>
</dbReference>
<dbReference type="InterPro" id="IPR005467">
    <property type="entry name" value="His_kinase_dom"/>
</dbReference>
<evidence type="ECO:0000256" key="11">
    <source>
        <dbReference type="ARBA" id="ARBA00022989"/>
    </source>
</evidence>
<evidence type="ECO:0000256" key="9">
    <source>
        <dbReference type="ARBA" id="ARBA00022777"/>
    </source>
</evidence>
<dbReference type="PANTHER" id="PTHR34220">
    <property type="entry name" value="SENSOR HISTIDINE KINASE YPDA"/>
    <property type="match status" value="1"/>
</dbReference>
<evidence type="ECO:0000259" key="15">
    <source>
        <dbReference type="PROSITE" id="PS50109"/>
    </source>
</evidence>
<keyword evidence="6" id="KW-0808">Transferase</keyword>
<dbReference type="Pfam" id="PF06580">
    <property type="entry name" value="His_kinase"/>
    <property type="match status" value="1"/>
</dbReference>
<accession>A0A6B8RRX5</accession>
<dbReference type="SUPFAM" id="SSF158472">
    <property type="entry name" value="HAMP domain-like"/>
    <property type="match status" value="1"/>
</dbReference>
<dbReference type="InterPro" id="IPR050640">
    <property type="entry name" value="Bact_2-comp_sensor_kinase"/>
</dbReference>
<sequence>MIKKLFSFYSDLNLRYKLFIQYLLLISVPFIIFILVNNYIASKDLEKQAQYSSQQTFEQNRTLLENKIDIIKTYLTVVSTNDTVLKILKTKSEYYVNRMGFWGFDLSEIRKQFYNAKPSIEIAQTTIYTQEAITTFNESYDFLNTSRIFNTVWYSKLSSKTSIFEWFQDTSTPSDTYESTTKYISVARGIAKLENLDDFLGFIRLDVPETLITNILDNVAFFKNSSVYLLNNKDEILSKSSSTDSNNIHLLSNLPSQDLISNLNTGIWKKHTIDGKDYLVGLQRVFGVDWHLVIFIPYAEILASQGKAIKQMLWITLFIIPFTLPLAFFAAASGTRRIRSLISQMKSVKQGDFNVRIKHESKDEIGELSRNFNSMITKVTQLLEEKYALGQDVKSMELKALQAQINPHFLYNTLDLIYWKALRIKEESIYEVVQALSKFYKLSLSKGEDIVTIRNELEHIQAYVDIQNARFKNGINLIIDVPDEFYAYKLPKITLQPLIENSIIHGILETEEERGTITISGYMDEHKFILELKDDGVGISEEKINTIFKMNTVDAFHGYGVNNINKRIKLLYGEEYGISYGYNKKTGTTVLITLPIQTNVTQSSI</sequence>
<dbReference type="Gene3D" id="6.10.340.10">
    <property type="match status" value="1"/>
</dbReference>
<feature type="transmembrane region" description="Helical" evidence="14">
    <location>
        <begin position="20"/>
        <end position="40"/>
    </location>
</feature>
<comment type="catalytic activity">
    <reaction evidence="1">
        <text>ATP + protein L-histidine = ADP + protein N-phospho-L-histidine.</text>
        <dbReference type="EC" id="2.7.13.3"/>
    </reaction>
</comment>
<dbReference type="AlphaFoldDB" id="A0A6B8RRX5"/>
<dbReference type="InterPro" id="IPR003594">
    <property type="entry name" value="HATPase_dom"/>
</dbReference>
<dbReference type="GO" id="GO:0005524">
    <property type="term" value="F:ATP binding"/>
    <property type="evidence" value="ECO:0007669"/>
    <property type="project" value="UniProtKB-KW"/>
</dbReference>
<keyword evidence="10" id="KW-0067">ATP-binding</keyword>
<dbReference type="PANTHER" id="PTHR34220:SF11">
    <property type="entry name" value="SENSOR PROTEIN KINASE HPTS"/>
    <property type="match status" value="1"/>
</dbReference>
<dbReference type="Gene3D" id="3.30.450.20">
    <property type="entry name" value="PAS domain"/>
    <property type="match status" value="1"/>
</dbReference>
<evidence type="ECO:0000256" key="3">
    <source>
        <dbReference type="ARBA" id="ARBA00012438"/>
    </source>
</evidence>
<dbReference type="EMBL" id="CP034235">
    <property type="protein sequence ID" value="QGQ98305.1"/>
    <property type="molecule type" value="Genomic_DNA"/>
</dbReference>
<dbReference type="InterPro" id="IPR010559">
    <property type="entry name" value="Sig_transdc_His_kin_internal"/>
</dbReference>
<dbReference type="InterPro" id="IPR036890">
    <property type="entry name" value="HATPase_C_sf"/>
</dbReference>
<evidence type="ECO:0000313" key="18">
    <source>
        <dbReference type="Proteomes" id="UP000426246"/>
    </source>
</evidence>
<evidence type="ECO:0000256" key="5">
    <source>
        <dbReference type="ARBA" id="ARBA00022553"/>
    </source>
</evidence>
<feature type="transmembrane region" description="Helical" evidence="14">
    <location>
        <begin position="312"/>
        <end position="332"/>
    </location>
</feature>
<keyword evidence="13 14" id="KW-0472">Membrane</keyword>
<evidence type="ECO:0000259" key="16">
    <source>
        <dbReference type="PROSITE" id="PS50885"/>
    </source>
</evidence>
<organism evidence="17 18">
    <name type="scientific">Paenibacillus psychroresistens</name>
    <dbReference type="NCBI Taxonomy" id="1778678"/>
    <lineage>
        <taxon>Bacteria</taxon>
        <taxon>Bacillati</taxon>
        <taxon>Bacillota</taxon>
        <taxon>Bacilli</taxon>
        <taxon>Bacillales</taxon>
        <taxon>Paenibacillaceae</taxon>
        <taxon>Paenibacillus</taxon>
    </lineage>
</organism>
<evidence type="ECO:0000256" key="4">
    <source>
        <dbReference type="ARBA" id="ARBA00022475"/>
    </source>
</evidence>
<dbReference type="PROSITE" id="PS50885">
    <property type="entry name" value="HAMP"/>
    <property type="match status" value="1"/>
</dbReference>
<evidence type="ECO:0000256" key="12">
    <source>
        <dbReference type="ARBA" id="ARBA00023012"/>
    </source>
</evidence>
<dbReference type="GO" id="GO:0005886">
    <property type="term" value="C:plasma membrane"/>
    <property type="evidence" value="ECO:0007669"/>
    <property type="project" value="UniProtKB-SubCell"/>
</dbReference>
<dbReference type="Pfam" id="PF00672">
    <property type="entry name" value="HAMP"/>
    <property type="match status" value="1"/>
</dbReference>
<name>A0A6B8RRX5_9BACL</name>
<dbReference type="SMART" id="SM00387">
    <property type="entry name" value="HATPase_c"/>
    <property type="match status" value="1"/>
</dbReference>
<dbReference type="RefSeq" id="WP_155703408.1">
    <property type="nucleotide sequence ID" value="NZ_CP034235.1"/>
</dbReference>
<evidence type="ECO:0000256" key="13">
    <source>
        <dbReference type="ARBA" id="ARBA00023136"/>
    </source>
</evidence>
<evidence type="ECO:0000256" key="10">
    <source>
        <dbReference type="ARBA" id="ARBA00022840"/>
    </source>
</evidence>
<keyword evidence="9 17" id="KW-0418">Kinase</keyword>
<dbReference type="CDD" id="cd06225">
    <property type="entry name" value="HAMP"/>
    <property type="match status" value="1"/>
</dbReference>
<keyword evidence="8" id="KW-0547">Nucleotide-binding</keyword>
<reference evidence="18" key="1">
    <citation type="submission" date="2018-11" db="EMBL/GenBank/DDBJ databases">
        <title>Complete genome sequence of Paenibacillus sp. ML311-T8.</title>
        <authorList>
            <person name="Nam Y.-D."/>
            <person name="Kang J."/>
            <person name="Chung W.-H."/>
            <person name="Park Y.S."/>
        </authorList>
    </citation>
    <scope>NUCLEOTIDE SEQUENCE [LARGE SCALE GENOMIC DNA]</scope>
    <source>
        <strain evidence="18">ML311-T8</strain>
    </source>
</reference>
<evidence type="ECO:0000256" key="1">
    <source>
        <dbReference type="ARBA" id="ARBA00000085"/>
    </source>
</evidence>
<keyword evidence="18" id="KW-1185">Reference proteome</keyword>
<dbReference type="OrthoDB" id="9776552at2"/>
<dbReference type="EC" id="2.7.13.3" evidence="3"/>
<protein>
    <recommendedName>
        <fullName evidence="3">histidine kinase</fullName>
        <ecNumber evidence="3">2.7.13.3</ecNumber>
    </recommendedName>
</protein>
<evidence type="ECO:0000256" key="7">
    <source>
        <dbReference type="ARBA" id="ARBA00022692"/>
    </source>
</evidence>
<keyword evidence="4" id="KW-1003">Cell membrane</keyword>
<evidence type="ECO:0000256" key="14">
    <source>
        <dbReference type="SAM" id="Phobius"/>
    </source>
</evidence>
<comment type="subcellular location">
    <subcellularLocation>
        <location evidence="2">Cell membrane</location>
        <topology evidence="2">Multi-pass membrane protein</topology>
    </subcellularLocation>
</comment>
<keyword evidence="7 14" id="KW-0812">Transmembrane</keyword>
<gene>
    <name evidence="17" type="ORF">EHS13_27180</name>
</gene>
<dbReference type="InterPro" id="IPR003660">
    <property type="entry name" value="HAMP_dom"/>
</dbReference>
<proteinExistence type="predicted"/>
<dbReference type="Pfam" id="PF02518">
    <property type="entry name" value="HATPase_c"/>
    <property type="match status" value="1"/>
</dbReference>
<dbReference type="Proteomes" id="UP000426246">
    <property type="component" value="Chromosome"/>
</dbReference>
<dbReference type="SMART" id="SM00304">
    <property type="entry name" value="HAMP"/>
    <property type="match status" value="1"/>
</dbReference>
<dbReference type="KEGG" id="ppsc:EHS13_27180"/>
<evidence type="ECO:0000256" key="2">
    <source>
        <dbReference type="ARBA" id="ARBA00004651"/>
    </source>
</evidence>
<dbReference type="PROSITE" id="PS50109">
    <property type="entry name" value="HIS_KIN"/>
    <property type="match status" value="1"/>
</dbReference>
<keyword evidence="12" id="KW-0902">Two-component regulatory system</keyword>